<keyword evidence="1" id="KW-0472">Membrane</keyword>
<dbReference type="OrthoDB" id="1931306at2"/>
<evidence type="ECO:0000313" key="3">
    <source>
        <dbReference type="Proteomes" id="UP000095594"/>
    </source>
</evidence>
<evidence type="ECO:0000313" key="2">
    <source>
        <dbReference type="EMBL" id="CUN94071.1"/>
    </source>
</evidence>
<dbReference type="Proteomes" id="UP000095594">
    <property type="component" value="Unassembled WGS sequence"/>
</dbReference>
<name>A0A174AZ34_9CLOT</name>
<keyword evidence="2" id="KW-0449">Lipoprotein</keyword>
<evidence type="ECO:0000256" key="1">
    <source>
        <dbReference type="SAM" id="Phobius"/>
    </source>
</evidence>
<gene>
    <name evidence="2" type="ORF">ERS852471_00685</name>
</gene>
<feature type="transmembrane region" description="Helical" evidence="1">
    <location>
        <begin position="7"/>
        <end position="28"/>
    </location>
</feature>
<reference evidence="2 3" key="1">
    <citation type="submission" date="2015-09" db="EMBL/GenBank/DDBJ databases">
        <authorList>
            <consortium name="Pathogen Informatics"/>
        </authorList>
    </citation>
    <scope>NUCLEOTIDE SEQUENCE [LARGE SCALE GENOMIC DNA]</scope>
    <source>
        <strain evidence="2 3">2789STDY5834856</strain>
    </source>
</reference>
<keyword evidence="1" id="KW-0812">Transmembrane</keyword>
<dbReference type="AlphaFoldDB" id="A0A174AZ34"/>
<organism evidence="2 3">
    <name type="scientific">Clostridium disporicum</name>
    <dbReference type="NCBI Taxonomy" id="84024"/>
    <lineage>
        <taxon>Bacteria</taxon>
        <taxon>Bacillati</taxon>
        <taxon>Bacillota</taxon>
        <taxon>Clostridia</taxon>
        <taxon>Eubacteriales</taxon>
        <taxon>Clostridiaceae</taxon>
        <taxon>Clostridium</taxon>
    </lineage>
</organism>
<sequence length="186" mass="21538">MERSIREFIGITIIIVILFFAMSGISSLGKNEIDPETIGKFKIYSKDINTDKEIIVEEFGFYKDVDTIEKRLKIIASKLSDSEFKMLPIELIGIEEIDGKIIATFNLKENEENLNESDWTKYSEPSWAKNFFQGSAGGSWTCYTLQTTMLQPEYDGKWIDGVRFLYNGEENKNFQHIEGLDQIKYR</sequence>
<dbReference type="RefSeq" id="WP_055263950.1">
    <property type="nucleotide sequence ID" value="NZ_CABIXQ010000004.1"/>
</dbReference>
<keyword evidence="1" id="KW-1133">Transmembrane helix</keyword>
<proteinExistence type="predicted"/>
<dbReference type="EMBL" id="CYZX01000004">
    <property type="protein sequence ID" value="CUN94071.1"/>
    <property type="molecule type" value="Genomic_DNA"/>
</dbReference>
<accession>A0A174AZ34</accession>
<protein>
    <submittedName>
        <fullName evidence="2">Lipoprotein</fullName>
    </submittedName>
</protein>